<dbReference type="EMBL" id="KT452846">
    <property type="protein sequence ID" value="ALR84594.1"/>
    <property type="molecule type" value="Genomic_DNA"/>
</dbReference>
<feature type="compositionally biased region" description="Basic and acidic residues" evidence="1">
    <location>
        <begin position="361"/>
        <end position="445"/>
    </location>
</feature>
<geneLocation type="chloroplast" evidence="2"/>
<feature type="non-terminal residue" evidence="2">
    <location>
        <position position="677"/>
    </location>
</feature>
<gene>
    <name evidence="2" type="primary">Ycf1</name>
</gene>
<protein>
    <submittedName>
        <fullName evidence="2">Ycf1</fullName>
    </submittedName>
</protein>
<feature type="compositionally biased region" description="Basic and acidic residues" evidence="1">
    <location>
        <begin position="331"/>
        <end position="347"/>
    </location>
</feature>
<dbReference type="PANTHER" id="PTHR22175">
    <property type="entry name" value="SMALL ACIDIC PROTEIN-RELATED"/>
    <property type="match status" value="1"/>
</dbReference>
<feature type="region of interest" description="Disordered" evidence="1">
    <location>
        <begin position="321"/>
        <end position="347"/>
    </location>
</feature>
<feature type="region of interest" description="Disordered" evidence="1">
    <location>
        <begin position="25"/>
        <end position="46"/>
    </location>
</feature>
<proteinExistence type="predicted"/>
<dbReference type="PANTHER" id="PTHR22175:SF0">
    <property type="entry name" value="SMALL ACIDIC PROTEIN"/>
    <property type="match status" value="1"/>
</dbReference>
<evidence type="ECO:0000313" key="2">
    <source>
        <dbReference type="EMBL" id="ALR84594.1"/>
    </source>
</evidence>
<feature type="region of interest" description="Disordered" evidence="1">
    <location>
        <begin position="361"/>
        <end position="449"/>
    </location>
</feature>
<dbReference type="AlphaFoldDB" id="A0A0U2SIX8"/>
<keyword evidence="2" id="KW-0150">Chloroplast</keyword>
<dbReference type="InterPro" id="IPR026714">
    <property type="entry name" value="SMAP"/>
</dbReference>
<sequence length="677" mass="82563">LRGYYQYNLSQTRWSRLVPQKWRNEVSKRRTGQNKESKKDSYKKAQPIHCEKQKNDVMDSLLLHKLKKKYRYDLLSQKSIYYEDKKDSYSYISVNDYPLISDNLRSDYTSFDDYILDNVNDFLEKEPFPYLNLNINLNNIHTSTEGLDRKSVESELLFKVLKFIRENIDIETQTDKDTETDIHIHKEDYSSFLFHKDYSFFDSLKTNKDVMKFDLSDQKIQIKKKTEPRFFWFLLELARLYGAYKYNDAYKHEPRIIPIKLLVSDYEIFNLTEAQKKFLCTQKDFIFKIIEEKEEFRRKKMKEKELELLNLNEEEKELFNQMKQNKKKRLNQKEKEQLNQNKKEQLNQNKKEQLNQNKKEQLNQNKKEQLNQKEKEQLNQNKKEQLNQKEKEQLNQNKKEQLNQKEKEQLNQNKKEQLNQNKKEQLNQKEKEQLNQKEKEKEKERIKRRQLKRKIRRAKIKLFLRRHLLSQLDVDPCVNRESIEGFCFGLKMAKRPRDLTIYSSQLEGIHMGIFFELRKWKKSIRLQLRKLIKKEVLIIAPIRLFRKLDGRSIMYQTISISLVHKNQHQTNQRCREKKYELLVPDNIPSTRRRREFRIRVCFGSNSCTFLDSDPAWVDEYNIRNCVHFLDEDKHIDTDRNKLIQFKLFLWPNYRLEDLACMNRYWFDINNGSRFSMS</sequence>
<accession>A0A0U2SIX8</accession>
<reference evidence="2" key="1">
    <citation type="journal article" date="2015" name="PLoS ONE">
        <title>Phylogenetic Reconstruction, Morphological Diversification and Generic Delimitation of Disepalum (Annonaceae).</title>
        <authorList>
            <person name="Li P.S."/>
            <person name="Thomas D.C."/>
            <person name="Saunders R.M."/>
        </authorList>
    </citation>
    <scope>NUCLEOTIDE SEQUENCE</scope>
</reference>
<name>A0A0U2SIX8_9MAGN</name>
<feature type="non-terminal residue" evidence="2">
    <location>
        <position position="1"/>
    </location>
</feature>
<keyword evidence="2" id="KW-0934">Plastid</keyword>
<evidence type="ECO:0000256" key="1">
    <source>
        <dbReference type="SAM" id="MobiDB-lite"/>
    </source>
</evidence>
<organism evidence="2">
    <name type="scientific">Disepalum petelotii</name>
    <dbReference type="NCBI Taxonomy" id="1766673"/>
    <lineage>
        <taxon>Eukaryota</taxon>
        <taxon>Viridiplantae</taxon>
        <taxon>Streptophyta</taxon>
        <taxon>Embryophyta</taxon>
        <taxon>Tracheophyta</taxon>
        <taxon>Spermatophyta</taxon>
        <taxon>Magnoliopsida</taxon>
        <taxon>Magnoliidae</taxon>
        <taxon>Magnoliales</taxon>
        <taxon>Annonaceae</taxon>
        <taxon>Annonoideae</taxon>
        <taxon>Annoneae</taxon>
        <taxon>Disepalum</taxon>
    </lineage>
</organism>